<reference evidence="1" key="1">
    <citation type="submission" date="2020-05" db="EMBL/GenBank/DDBJ databases">
        <authorList>
            <person name="Petersen J."/>
            <person name="Sayavedra L."/>
        </authorList>
    </citation>
    <scope>NUCLEOTIDE SEQUENCE</scope>
    <source>
        <strain evidence="1">B azoricus SOX Menez Gwen</strain>
    </source>
</reference>
<proteinExistence type="predicted"/>
<name>A0ACA8ZNN7_9GAMM</name>
<dbReference type="EMBL" id="CAESAP020000110">
    <property type="protein sequence ID" value="CAB5497262.1"/>
    <property type="molecule type" value="Genomic_DNA"/>
</dbReference>
<evidence type="ECO:0000313" key="2">
    <source>
        <dbReference type="Proteomes" id="UP000635628"/>
    </source>
</evidence>
<keyword evidence="2" id="KW-1185">Reference proteome</keyword>
<organism evidence="1 2">
    <name type="scientific">Bathymodiolus azoricus thioautotrophic gill symbiont</name>
    <dbReference type="NCBI Taxonomy" id="235205"/>
    <lineage>
        <taxon>Bacteria</taxon>
        <taxon>Pseudomonadati</taxon>
        <taxon>Pseudomonadota</taxon>
        <taxon>Gammaproteobacteria</taxon>
        <taxon>sulfur-oxidizing symbionts</taxon>
    </lineage>
</organism>
<accession>A0ACA8ZNN7</accession>
<feature type="non-terminal residue" evidence="1">
    <location>
        <position position="1"/>
    </location>
</feature>
<comment type="caution">
    <text evidence="1">The sequence shown here is derived from an EMBL/GenBank/DDBJ whole genome shotgun (WGS) entry which is preliminary data.</text>
</comment>
<protein>
    <submittedName>
        <fullName evidence="1">Uncharacterized protein</fullName>
    </submittedName>
</protein>
<gene>
    <name evidence="1" type="ORF">AZO1586R_567</name>
</gene>
<dbReference type="Proteomes" id="UP000635628">
    <property type="component" value="Unassembled WGS sequence"/>
</dbReference>
<evidence type="ECO:0000313" key="1">
    <source>
        <dbReference type="EMBL" id="CAB5497262.1"/>
    </source>
</evidence>
<sequence length="56" mass="6768">ERLNTAYKRADDYLAQQIAYYYSLELVEEKQRVELIRQQMKDMVSLQELLKLLTTN</sequence>